<proteinExistence type="predicted"/>
<name>A0ABW9GYV3_9FIRM</name>
<evidence type="ECO:0000313" key="2">
    <source>
        <dbReference type="Proteomes" id="UP001631949"/>
    </source>
</evidence>
<reference evidence="1 2" key="1">
    <citation type="journal article" date="2016" name="Int. J. Syst. Evol. Microbiol.">
        <title>Peptococcus simiae sp. nov., isolated from rhesus macaque faeces and emended description of the genus Peptococcus.</title>
        <authorList>
            <person name="Shkoporov A.N."/>
            <person name="Efimov B.A."/>
            <person name="Kondova I."/>
            <person name="Ouwerling B."/>
            <person name="Chaplin A.V."/>
            <person name="Shcherbakova V.A."/>
            <person name="Langermans J.A.M."/>
        </authorList>
    </citation>
    <scope>NUCLEOTIDE SEQUENCE [LARGE SCALE GENOMIC DNA]</scope>
    <source>
        <strain evidence="1 2">M108</strain>
    </source>
</reference>
<dbReference type="RefSeq" id="WP_408976965.1">
    <property type="nucleotide sequence ID" value="NZ_JBJUVG010000003.1"/>
</dbReference>
<gene>
    <name evidence="1" type="ORF">ACKQTC_03090</name>
</gene>
<accession>A0ABW9GYV3</accession>
<sequence>MDTRSLLDAIKQIAGTVYESRKPARVTYAKLTSISPVAFQKNIKVKLSKELKNLVLPYGVTFLPEDVGSTHVFLQDEGGQVFYYLYMKE</sequence>
<comment type="caution">
    <text evidence="1">The sequence shown here is derived from an EMBL/GenBank/DDBJ whole genome shotgun (WGS) entry which is preliminary data.</text>
</comment>
<protein>
    <submittedName>
        <fullName evidence="1">Uncharacterized protein</fullName>
    </submittedName>
</protein>
<organism evidence="1 2">
    <name type="scientific">Peptococcus simiae</name>
    <dbReference type="NCBI Taxonomy" id="1643805"/>
    <lineage>
        <taxon>Bacteria</taxon>
        <taxon>Bacillati</taxon>
        <taxon>Bacillota</taxon>
        <taxon>Clostridia</taxon>
        <taxon>Eubacteriales</taxon>
        <taxon>Peptococcaceae</taxon>
        <taxon>Peptococcus</taxon>
    </lineage>
</organism>
<keyword evidence="2" id="KW-1185">Reference proteome</keyword>
<dbReference type="EMBL" id="JBJUVG010000003">
    <property type="protein sequence ID" value="MFM9413347.1"/>
    <property type="molecule type" value="Genomic_DNA"/>
</dbReference>
<evidence type="ECO:0000313" key="1">
    <source>
        <dbReference type="EMBL" id="MFM9413347.1"/>
    </source>
</evidence>
<dbReference type="Proteomes" id="UP001631949">
    <property type="component" value="Unassembled WGS sequence"/>
</dbReference>